<evidence type="ECO:0000313" key="4">
    <source>
        <dbReference type="Proteomes" id="UP001152320"/>
    </source>
</evidence>
<dbReference type="InterPro" id="IPR036179">
    <property type="entry name" value="Ig-like_dom_sf"/>
</dbReference>
<protein>
    <submittedName>
        <fullName evidence="3">Hemicentin-1</fullName>
    </submittedName>
</protein>
<dbReference type="AlphaFoldDB" id="A0A9Q1CPA1"/>
<feature type="domain" description="Ig-like" evidence="2">
    <location>
        <begin position="116"/>
        <end position="219"/>
    </location>
</feature>
<name>A0A9Q1CPA1_HOLLE</name>
<accession>A0A9Q1CPA1</accession>
<keyword evidence="4" id="KW-1185">Reference proteome</keyword>
<dbReference type="InterPro" id="IPR007110">
    <property type="entry name" value="Ig-like_dom"/>
</dbReference>
<reference evidence="3" key="1">
    <citation type="submission" date="2021-10" db="EMBL/GenBank/DDBJ databases">
        <title>Tropical sea cucumber genome reveals ecological adaptation and Cuvierian tubules defense mechanism.</title>
        <authorList>
            <person name="Chen T."/>
        </authorList>
    </citation>
    <scope>NUCLEOTIDE SEQUENCE</scope>
    <source>
        <strain evidence="3">Nanhai2018</strain>
        <tissue evidence="3">Muscle</tissue>
    </source>
</reference>
<dbReference type="InterPro" id="IPR013783">
    <property type="entry name" value="Ig-like_fold"/>
</dbReference>
<dbReference type="SUPFAM" id="SSF48726">
    <property type="entry name" value="Immunoglobulin"/>
    <property type="match status" value="2"/>
</dbReference>
<feature type="chain" id="PRO_5040145027" evidence="1">
    <location>
        <begin position="29"/>
        <end position="226"/>
    </location>
</feature>
<gene>
    <name evidence="3" type="ORF">HOLleu_00929</name>
</gene>
<dbReference type="OrthoDB" id="6159398at2759"/>
<dbReference type="Gene3D" id="2.60.40.10">
    <property type="entry name" value="Immunoglobulins"/>
    <property type="match status" value="2"/>
</dbReference>
<sequence>MRVNKPKVIFSSLMVLFLVVVLFPLNESQQSWTVAISSSVLFPCNSDPYKMRIWEHDNNVLFNNKLKIDFKLDHIYLLDNYSLLIQEITLPHKGIYRCLQDGSIAEEFLLNVEVPPKMFLTINEFDSVMKISVEEGTDITLFCHAFGALPPVNLSWAIDGEENDYRALNFTVAVGDDYQGRQVFNSVSSYTFKLIRNNGTVSCRSNTVSGVGKREINLQYSTFGKT</sequence>
<dbReference type="Proteomes" id="UP001152320">
    <property type="component" value="Chromosome 1"/>
</dbReference>
<dbReference type="EMBL" id="JAIZAY010000001">
    <property type="protein sequence ID" value="KAJ8048565.1"/>
    <property type="molecule type" value="Genomic_DNA"/>
</dbReference>
<evidence type="ECO:0000256" key="1">
    <source>
        <dbReference type="SAM" id="SignalP"/>
    </source>
</evidence>
<dbReference type="PROSITE" id="PS50835">
    <property type="entry name" value="IG_LIKE"/>
    <property type="match status" value="1"/>
</dbReference>
<proteinExistence type="predicted"/>
<feature type="signal peptide" evidence="1">
    <location>
        <begin position="1"/>
        <end position="28"/>
    </location>
</feature>
<organism evidence="3 4">
    <name type="scientific">Holothuria leucospilota</name>
    <name type="common">Black long sea cucumber</name>
    <name type="synonym">Mertensiothuria leucospilota</name>
    <dbReference type="NCBI Taxonomy" id="206669"/>
    <lineage>
        <taxon>Eukaryota</taxon>
        <taxon>Metazoa</taxon>
        <taxon>Echinodermata</taxon>
        <taxon>Eleutherozoa</taxon>
        <taxon>Echinozoa</taxon>
        <taxon>Holothuroidea</taxon>
        <taxon>Aspidochirotacea</taxon>
        <taxon>Aspidochirotida</taxon>
        <taxon>Holothuriidae</taxon>
        <taxon>Holothuria</taxon>
    </lineage>
</organism>
<keyword evidence="1" id="KW-0732">Signal</keyword>
<evidence type="ECO:0000313" key="3">
    <source>
        <dbReference type="EMBL" id="KAJ8048565.1"/>
    </source>
</evidence>
<comment type="caution">
    <text evidence="3">The sequence shown here is derived from an EMBL/GenBank/DDBJ whole genome shotgun (WGS) entry which is preliminary data.</text>
</comment>
<evidence type="ECO:0000259" key="2">
    <source>
        <dbReference type="PROSITE" id="PS50835"/>
    </source>
</evidence>